<evidence type="ECO:0000256" key="5">
    <source>
        <dbReference type="ARBA" id="ARBA00022989"/>
    </source>
</evidence>
<dbReference type="InterPro" id="IPR047135">
    <property type="entry name" value="YsiQ"/>
</dbReference>
<dbReference type="InterPro" id="IPR002528">
    <property type="entry name" value="MATE_fam"/>
</dbReference>
<evidence type="ECO:0000256" key="2">
    <source>
        <dbReference type="ARBA" id="ARBA00022448"/>
    </source>
</evidence>
<feature type="transmembrane region" description="Helical" evidence="7">
    <location>
        <begin position="386"/>
        <end position="409"/>
    </location>
</feature>
<sequence length="447" mass="49790">MSQHDRINKNTSLFLLTWPILVELLLQMLIGNVDQMMISRYSQNAVAAIGNVNQIMNLLLITFNIITMATTIMVSQYLGSNNQEKVSEVYSLATYTNLFFSMILGALMVFGHKPMFKMMGMPLELYSDATIYMVIVGGLIFLQGVFMSYSAIFRSNGLMKQTMIISFVINFINIIGNFIFLNGLLGIPKLGVTGVALSSVISRLIGLIVVMIIFNKKLNAKISLKYLRPFPKETFKSLLRIGLPSAGESISYNVAQMWILSCVNRMGTYVIATRVYSNMIANFSFVYASAISTATQIIVGHLVGAGDIDDADELVMKTLKPTVLVSLIMSVIVFLCSDFIFSWFTNDPVMIALGKQIMFIEIFLELGRTFNLVIIRSMHAAGDIKYPVTIGIISMWGVAALLSYIFGIILGMGLVGVWMAMAMDELLRGVLVYRRWKQGKWRGKALV</sequence>
<dbReference type="PANTHER" id="PTHR42925">
    <property type="entry name" value="MULTIDRUG AND TOXIN EFFLUX PROTEIN MATE FAMILY"/>
    <property type="match status" value="1"/>
</dbReference>
<gene>
    <name evidence="8" type="ORF">H8718_10565</name>
</gene>
<comment type="caution">
    <text evidence="8">The sequence shown here is derived from an EMBL/GenBank/DDBJ whole genome shotgun (WGS) entry which is preliminary data.</text>
</comment>
<dbReference type="CDD" id="cd13134">
    <property type="entry name" value="MATE_like_8"/>
    <property type="match status" value="1"/>
</dbReference>
<keyword evidence="9" id="KW-1185">Reference proteome</keyword>
<dbReference type="EMBL" id="JACRSY010000015">
    <property type="protein sequence ID" value="MBC8579968.1"/>
    <property type="molecule type" value="Genomic_DNA"/>
</dbReference>
<protein>
    <submittedName>
        <fullName evidence="8">MATE family efflux transporter</fullName>
    </submittedName>
</protein>
<feature type="transmembrane region" description="Helical" evidence="7">
    <location>
        <begin position="12"/>
        <end position="30"/>
    </location>
</feature>
<organism evidence="8 9">
    <name type="scientific">Zhenhengia yiwuensis</name>
    <dbReference type="NCBI Taxonomy" id="2763666"/>
    <lineage>
        <taxon>Bacteria</taxon>
        <taxon>Bacillati</taxon>
        <taxon>Bacillota</taxon>
        <taxon>Clostridia</taxon>
        <taxon>Lachnospirales</taxon>
        <taxon>Lachnospiraceae</taxon>
        <taxon>Zhenhengia</taxon>
    </lineage>
</organism>
<feature type="transmembrane region" description="Helical" evidence="7">
    <location>
        <begin position="356"/>
        <end position="374"/>
    </location>
</feature>
<dbReference type="Proteomes" id="UP000655830">
    <property type="component" value="Unassembled WGS sequence"/>
</dbReference>
<dbReference type="AlphaFoldDB" id="A0A926IEP0"/>
<keyword evidence="6 7" id="KW-0472">Membrane</keyword>
<keyword evidence="2" id="KW-0813">Transport</keyword>
<keyword evidence="4 7" id="KW-0812">Transmembrane</keyword>
<comment type="subcellular location">
    <subcellularLocation>
        <location evidence="1">Cell membrane</location>
        <topology evidence="1">Multi-pass membrane protein</topology>
    </subcellularLocation>
</comment>
<name>A0A926IEP0_9FIRM</name>
<evidence type="ECO:0000256" key="6">
    <source>
        <dbReference type="ARBA" id="ARBA00023136"/>
    </source>
</evidence>
<keyword evidence="5 7" id="KW-1133">Transmembrane helix</keyword>
<dbReference type="NCBIfam" id="TIGR00797">
    <property type="entry name" value="matE"/>
    <property type="match status" value="1"/>
</dbReference>
<evidence type="ECO:0000256" key="7">
    <source>
        <dbReference type="SAM" id="Phobius"/>
    </source>
</evidence>
<keyword evidence="3" id="KW-1003">Cell membrane</keyword>
<dbReference type="RefSeq" id="WP_249332865.1">
    <property type="nucleotide sequence ID" value="NZ_JACRSY010000015.1"/>
</dbReference>
<evidence type="ECO:0000313" key="8">
    <source>
        <dbReference type="EMBL" id="MBC8579968.1"/>
    </source>
</evidence>
<evidence type="ECO:0000256" key="3">
    <source>
        <dbReference type="ARBA" id="ARBA00022475"/>
    </source>
</evidence>
<feature type="transmembrane region" description="Helical" evidence="7">
    <location>
        <begin position="323"/>
        <end position="344"/>
    </location>
</feature>
<dbReference type="InterPro" id="IPR048279">
    <property type="entry name" value="MdtK-like"/>
</dbReference>
<evidence type="ECO:0000313" key="9">
    <source>
        <dbReference type="Proteomes" id="UP000655830"/>
    </source>
</evidence>
<feature type="transmembrane region" description="Helical" evidence="7">
    <location>
        <begin position="164"/>
        <end position="185"/>
    </location>
</feature>
<feature type="transmembrane region" description="Helical" evidence="7">
    <location>
        <begin position="191"/>
        <end position="214"/>
    </location>
</feature>
<accession>A0A926IEP0</accession>
<dbReference type="GO" id="GO:0015297">
    <property type="term" value="F:antiporter activity"/>
    <property type="evidence" value="ECO:0007669"/>
    <property type="project" value="InterPro"/>
</dbReference>
<evidence type="ECO:0000256" key="4">
    <source>
        <dbReference type="ARBA" id="ARBA00022692"/>
    </source>
</evidence>
<dbReference type="PANTHER" id="PTHR42925:SF1">
    <property type="entry name" value="VIRULENCE FACTOR MVIN"/>
    <property type="match status" value="1"/>
</dbReference>
<reference evidence="8" key="1">
    <citation type="submission" date="2020-08" db="EMBL/GenBank/DDBJ databases">
        <title>Genome public.</title>
        <authorList>
            <person name="Liu C."/>
            <person name="Sun Q."/>
        </authorList>
    </citation>
    <scope>NUCLEOTIDE SEQUENCE</scope>
    <source>
        <strain evidence="8">NSJ-12</strain>
    </source>
</reference>
<proteinExistence type="predicted"/>
<dbReference type="GO" id="GO:0005886">
    <property type="term" value="C:plasma membrane"/>
    <property type="evidence" value="ECO:0007669"/>
    <property type="project" value="UniProtKB-SubCell"/>
</dbReference>
<evidence type="ECO:0000256" key="1">
    <source>
        <dbReference type="ARBA" id="ARBA00004651"/>
    </source>
</evidence>
<dbReference type="PIRSF" id="PIRSF006603">
    <property type="entry name" value="DinF"/>
    <property type="match status" value="1"/>
</dbReference>
<dbReference type="GO" id="GO:0042910">
    <property type="term" value="F:xenobiotic transmembrane transporter activity"/>
    <property type="evidence" value="ECO:0007669"/>
    <property type="project" value="InterPro"/>
</dbReference>
<dbReference type="Pfam" id="PF01554">
    <property type="entry name" value="MatE"/>
    <property type="match status" value="2"/>
</dbReference>
<feature type="transmembrane region" description="Helical" evidence="7">
    <location>
        <begin position="90"/>
        <end position="111"/>
    </location>
</feature>
<feature type="transmembrane region" description="Helical" evidence="7">
    <location>
        <begin position="131"/>
        <end position="152"/>
    </location>
</feature>